<protein>
    <submittedName>
        <fullName evidence="9">AEC family transporter</fullName>
    </submittedName>
</protein>
<dbReference type="RefSeq" id="WP_083068104.1">
    <property type="nucleotide sequence ID" value="NZ_CBCPHS010000006.1"/>
</dbReference>
<feature type="transmembrane region" description="Helical" evidence="8">
    <location>
        <begin position="6"/>
        <end position="26"/>
    </location>
</feature>
<dbReference type="GO" id="GO:0005886">
    <property type="term" value="C:plasma membrane"/>
    <property type="evidence" value="ECO:0007669"/>
    <property type="project" value="UniProtKB-SubCell"/>
</dbReference>
<dbReference type="Gene3D" id="1.20.1530.20">
    <property type="match status" value="1"/>
</dbReference>
<dbReference type="PANTHER" id="PTHR36838">
    <property type="entry name" value="AUXIN EFFLUX CARRIER FAMILY PROTEIN"/>
    <property type="match status" value="1"/>
</dbReference>
<dbReference type="Pfam" id="PF03547">
    <property type="entry name" value="Mem_trans"/>
    <property type="match status" value="2"/>
</dbReference>
<dbReference type="GO" id="GO:0055085">
    <property type="term" value="P:transmembrane transport"/>
    <property type="evidence" value="ECO:0007669"/>
    <property type="project" value="InterPro"/>
</dbReference>
<dbReference type="InterPro" id="IPR038770">
    <property type="entry name" value="Na+/solute_symporter_sf"/>
</dbReference>
<organism evidence="9 10">
    <name type="scientific">Aerococcus viridans</name>
    <dbReference type="NCBI Taxonomy" id="1377"/>
    <lineage>
        <taxon>Bacteria</taxon>
        <taxon>Bacillati</taxon>
        <taxon>Bacillota</taxon>
        <taxon>Bacilli</taxon>
        <taxon>Lactobacillales</taxon>
        <taxon>Aerococcaceae</taxon>
        <taxon>Aerococcus</taxon>
    </lineage>
</organism>
<keyword evidence="4" id="KW-1003">Cell membrane</keyword>
<evidence type="ECO:0000256" key="1">
    <source>
        <dbReference type="ARBA" id="ARBA00004651"/>
    </source>
</evidence>
<dbReference type="InterPro" id="IPR004776">
    <property type="entry name" value="Mem_transp_PIN-like"/>
</dbReference>
<evidence type="ECO:0000256" key="3">
    <source>
        <dbReference type="ARBA" id="ARBA00022448"/>
    </source>
</evidence>
<name>A0A2J9PLP1_9LACT</name>
<keyword evidence="5 8" id="KW-0812">Transmembrane</keyword>
<sequence length="313" mass="34206">MFGNFMIGFNAVMPMLIYMLFGQFFAQAGMIKQDSFQDFNKALFKILLPINLFTNIYKSDFKQSFNGYALTYILVIALILYLILAFIIPRVSNDRTRYGVMLQGSVRANAILFGLPLGTSLLGEANMGMVTITLAIIVPFWNIMSVIGFSLYSEDKVSFKQMGKSIITNPMVVATFIGLIVVLLGLQFPEAINTSLTNINRMVSPLALMVMGGTFSFAKLKDVDFALIFTVANKLIIIPLSGLTLGAILGFRGDAIVSILIAFAGPTAVSSYAQAIAADGDGDLANQTVVFTTMLSMITLVFLITLMKTFNLF</sequence>
<proteinExistence type="inferred from homology"/>
<feature type="transmembrane region" description="Helical" evidence="8">
    <location>
        <begin position="225"/>
        <end position="249"/>
    </location>
</feature>
<feature type="transmembrane region" description="Helical" evidence="8">
    <location>
        <begin position="289"/>
        <end position="307"/>
    </location>
</feature>
<comment type="caution">
    <text evidence="9">The sequence shown here is derived from an EMBL/GenBank/DDBJ whole genome shotgun (WGS) entry which is preliminary data.</text>
</comment>
<dbReference type="Proteomes" id="UP000192813">
    <property type="component" value="Unassembled WGS sequence"/>
</dbReference>
<evidence type="ECO:0000256" key="5">
    <source>
        <dbReference type="ARBA" id="ARBA00022692"/>
    </source>
</evidence>
<evidence type="ECO:0000313" key="9">
    <source>
        <dbReference type="EMBL" id="PNL91255.1"/>
    </source>
</evidence>
<feature type="transmembrane region" description="Helical" evidence="8">
    <location>
        <begin position="100"/>
        <end position="123"/>
    </location>
</feature>
<evidence type="ECO:0000256" key="8">
    <source>
        <dbReference type="SAM" id="Phobius"/>
    </source>
</evidence>
<evidence type="ECO:0000256" key="4">
    <source>
        <dbReference type="ARBA" id="ARBA00022475"/>
    </source>
</evidence>
<keyword evidence="7 8" id="KW-0472">Membrane</keyword>
<evidence type="ECO:0000313" key="10">
    <source>
        <dbReference type="Proteomes" id="UP000192813"/>
    </source>
</evidence>
<dbReference type="PANTHER" id="PTHR36838:SF4">
    <property type="entry name" value="AUXIN EFFLUX CARRIER FAMILY PROTEIN"/>
    <property type="match status" value="1"/>
</dbReference>
<feature type="transmembrane region" description="Helical" evidence="8">
    <location>
        <begin position="255"/>
        <end position="277"/>
    </location>
</feature>
<comment type="similarity">
    <text evidence="2">Belongs to the auxin efflux carrier (TC 2.A.69) family.</text>
</comment>
<dbReference type="EMBL" id="NBTM02000001">
    <property type="protein sequence ID" value="PNL91255.1"/>
    <property type="molecule type" value="Genomic_DNA"/>
</dbReference>
<evidence type="ECO:0000256" key="6">
    <source>
        <dbReference type="ARBA" id="ARBA00022989"/>
    </source>
</evidence>
<accession>A0A2J9PLP1</accession>
<feature type="transmembrane region" description="Helical" evidence="8">
    <location>
        <begin position="165"/>
        <end position="187"/>
    </location>
</feature>
<keyword evidence="3" id="KW-0813">Transport</keyword>
<evidence type="ECO:0000256" key="2">
    <source>
        <dbReference type="ARBA" id="ARBA00010145"/>
    </source>
</evidence>
<evidence type="ECO:0000256" key="7">
    <source>
        <dbReference type="ARBA" id="ARBA00023136"/>
    </source>
</evidence>
<feature type="transmembrane region" description="Helical" evidence="8">
    <location>
        <begin position="129"/>
        <end position="153"/>
    </location>
</feature>
<reference evidence="10" key="1">
    <citation type="submission" date="2017-12" db="EMBL/GenBank/DDBJ databases">
        <title>FDA dAtabase for Regulatory Grade micrObial Sequences (FDA-ARGOS): Supporting development and validation of Infectious Disease Dx tests.</title>
        <authorList>
            <person name="Hoffmann M."/>
            <person name="Allard M."/>
            <person name="Evans P."/>
            <person name="Brown E."/>
            <person name="Tallon L."/>
            <person name="Sadzewicz L."/>
            <person name="Sengamalay N."/>
            <person name="Ott S."/>
            <person name="Godinez A."/>
            <person name="Nagaraj S."/>
            <person name="Vavikolanu K."/>
            <person name="Aluvathingal J."/>
            <person name="Nadendla S."/>
            <person name="Sichtig H."/>
        </authorList>
    </citation>
    <scope>NUCLEOTIDE SEQUENCE [LARGE SCALE GENOMIC DNA]</scope>
    <source>
        <strain evidence="10">FDAARGOS_249</strain>
    </source>
</reference>
<keyword evidence="6 8" id="KW-1133">Transmembrane helix</keyword>
<dbReference type="AlphaFoldDB" id="A0A2J9PLP1"/>
<feature type="transmembrane region" description="Helical" evidence="8">
    <location>
        <begin position="69"/>
        <end position="88"/>
    </location>
</feature>
<gene>
    <name evidence="9" type="ORF">A6J77_003015</name>
</gene>
<comment type="subcellular location">
    <subcellularLocation>
        <location evidence="1">Cell membrane</location>
        <topology evidence="1">Multi-pass membrane protein</topology>
    </subcellularLocation>
</comment>